<reference evidence="2" key="1">
    <citation type="submission" date="2021-09" db="EMBL/GenBank/DDBJ databases">
        <authorList>
            <consortium name="AG Swart"/>
            <person name="Singh M."/>
            <person name="Singh A."/>
            <person name="Seah K."/>
            <person name="Emmerich C."/>
        </authorList>
    </citation>
    <scope>NUCLEOTIDE SEQUENCE</scope>
    <source>
        <strain evidence="2">ATCC30299</strain>
    </source>
</reference>
<sequence length="151" mass="17750">MASAIRNKKGLIIGASYTNDEVRRPIQTRVVVEKVESLPGSIAGAGSGDFHQYRNLRRREEARQDLLEVNHREQKIAEEFQALREYHRKTVEEKAKKKAMKRKKKKERKQLKIQELKLKQKGKTNEKTENEWEEKGQAIKQRKIEESDNII</sequence>
<feature type="compositionally biased region" description="Basic and acidic residues" evidence="1">
    <location>
        <begin position="110"/>
        <end position="151"/>
    </location>
</feature>
<dbReference type="GO" id="GO:0005730">
    <property type="term" value="C:nucleolus"/>
    <property type="evidence" value="ECO:0007669"/>
    <property type="project" value="TreeGrafter"/>
</dbReference>
<accession>A0AAU9J424</accession>
<dbReference type="Proteomes" id="UP001162131">
    <property type="component" value="Unassembled WGS sequence"/>
</dbReference>
<organism evidence="2 3">
    <name type="scientific">Blepharisma stoltei</name>
    <dbReference type="NCBI Taxonomy" id="1481888"/>
    <lineage>
        <taxon>Eukaryota</taxon>
        <taxon>Sar</taxon>
        <taxon>Alveolata</taxon>
        <taxon>Ciliophora</taxon>
        <taxon>Postciliodesmatophora</taxon>
        <taxon>Heterotrichea</taxon>
        <taxon>Heterotrichida</taxon>
        <taxon>Blepharismidae</taxon>
        <taxon>Blepharisma</taxon>
    </lineage>
</organism>
<proteinExistence type="predicted"/>
<dbReference type="PANTHER" id="PTHR13507:SF0">
    <property type="entry name" value="PRKR-INTERACTING PROTEIN 1"/>
    <property type="match status" value="1"/>
</dbReference>
<dbReference type="PANTHER" id="PTHR13507">
    <property type="entry name" value="PRKR-INTERACTING PROTEIN 1"/>
    <property type="match status" value="1"/>
</dbReference>
<evidence type="ECO:0000313" key="2">
    <source>
        <dbReference type="EMBL" id="CAG9320036.1"/>
    </source>
</evidence>
<name>A0AAU9J424_9CILI</name>
<dbReference type="GO" id="GO:0004860">
    <property type="term" value="F:protein kinase inhibitor activity"/>
    <property type="evidence" value="ECO:0007669"/>
    <property type="project" value="TreeGrafter"/>
</dbReference>
<dbReference type="Pfam" id="PF06658">
    <property type="entry name" value="DUF1168"/>
    <property type="match status" value="1"/>
</dbReference>
<gene>
    <name evidence="2" type="ORF">BSTOLATCC_MIC25275</name>
</gene>
<dbReference type="GO" id="GO:0019901">
    <property type="term" value="F:protein kinase binding"/>
    <property type="evidence" value="ECO:0007669"/>
    <property type="project" value="TreeGrafter"/>
</dbReference>
<feature type="region of interest" description="Disordered" evidence="1">
    <location>
        <begin position="91"/>
        <end position="151"/>
    </location>
</feature>
<evidence type="ECO:0000256" key="1">
    <source>
        <dbReference type="SAM" id="MobiDB-lite"/>
    </source>
</evidence>
<keyword evidence="3" id="KW-1185">Reference proteome</keyword>
<comment type="caution">
    <text evidence="2">The sequence shown here is derived from an EMBL/GenBank/DDBJ whole genome shotgun (WGS) entry which is preliminary data.</text>
</comment>
<dbReference type="EMBL" id="CAJZBQ010000024">
    <property type="protein sequence ID" value="CAG9320036.1"/>
    <property type="molecule type" value="Genomic_DNA"/>
</dbReference>
<protein>
    <submittedName>
        <fullName evidence="2">Uncharacterized protein</fullName>
    </submittedName>
</protein>
<dbReference type="AlphaFoldDB" id="A0AAU9J424"/>
<evidence type="ECO:0000313" key="3">
    <source>
        <dbReference type="Proteomes" id="UP001162131"/>
    </source>
</evidence>
<dbReference type="GO" id="GO:0003725">
    <property type="term" value="F:double-stranded RNA binding"/>
    <property type="evidence" value="ECO:0007669"/>
    <property type="project" value="InterPro"/>
</dbReference>
<feature type="compositionally biased region" description="Basic residues" evidence="1">
    <location>
        <begin position="96"/>
        <end position="109"/>
    </location>
</feature>
<dbReference type="InterPro" id="IPR009548">
    <property type="entry name" value="Prkrip1"/>
</dbReference>